<accession>X0VU45</accession>
<name>X0VU45_9ZZZZ</name>
<dbReference type="AlphaFoldDB" id="X0VU45"/>
<dbReference type="InterPro" id="IPR036591">
    <property type="entry name" value="YggU-like_sf"/>
</dbReference>
<organism evidence="1">
    <name type="scientific">marine sediment metagenome</name>
    <dbReference type="NCBI Taxonomy" id="412755"/>
    <lineage>
        <taxon>unclassified sequences</taxon>
        <taxon>metagenomes</taxon>
        <taxon>ecological metagenomes</taxon>
    </lineage>
</organism>
<dbReference type="Gene3D" id="3.30.1200.10">
    <property type="entry name" value="YggU-like"/>
    <property type="match status" value="1"/>
</dbReference>
<sequence length="43" mass="4855">LAEKLGVKKSEVEIISGHTSKIKKIKVIGEAEKIEKNLQRFFS</sequence>
<reference evidence="1" key="1">
    <citation type="journal article" date="2014" name="Front. Microbiol.">
        <title>High frequency of phylogenetically diverse reductive dehalogenase-homologous genes in deep subseafloor sedimentary metagenomes.</title>
        <authorList>
            <person name="Kawai M."/>
            <person name="Futagami T."/>
            <person name="Toyoda A."/>
            <person name="Takaki Y."/>
            <person name="Nishi S."/>
            <person name="Hori S."/>
            <person name="Arai W."/>
            <person name="Tsubouchi T."/>
            <person name="Morono Y."/>
            <person name="Uchiyama I."/>
            <person name="Ito T."/>
            <person name="Fujiyama A."/>
            <person name="Inagaki F."/>
            <person name="Takami H."/>
        </authorList>
    </citation>
    <scope>NUCLEOTIDE SEQUENCE</scope>
    <source>
        <strain evidence="1">Expedition CK06-06</strain>
    </source>
</reference>
<feature type="non-terminal residue" evidence="1">
    <location>
        <position position="1"/>
    </location>
</feature>
<dbReference type="SUPFAM" id="SSF69786">
    <property type="entry name" value="YggU-like"/>
    <property type="match status" value="1"/>
</dbReference>
<proteinExistence type="predicted"/>
<dbReference type="EMBL" id="BARS01026744">
    <property type="protein sequence ID" value="GAG04056.1"/>
    <property type="molecule type" value="Genomic_DNA"/>
</dbReference>
<comment type="caution">
    <text evidence="1">The sequence shown here is derived from an EMBL/GenBank/DDBJ whole genome shotgun (WGS) entry which is preliminary data.</text>
</comment>
<evidence type="ECO:0008006" key="2">
    <source>
        <dbReference type="Google" id="ProtNLM"/>
    </source>
</evidence>
<protein>
    <recommendedName>
        <fullName evidence="2">DUF167 domain-containing protein</fullName>
    </recommendedName>
</protein>
<evidence type="ECO:0000313" key="1">
    <source>
        <dbReference type="EMBL" id="GAG04056.1"/>
    </source>
</evidence>
<gene>
    <name evidence="1" type="ORF">S01H1_42110</name>
</gene>